<evidence type="ECO:0000259" key="1">
    <source>
        <dbReference type="PROSITE" id="PS50943"/>
    </source>
</evidence>
<organism evidence="2 3">
    <name type="scientific">Kingella pumchi</name>
    <dbReference type="NCBI Taxonomy" id="2779506"/>
    <lineage>
        <taxon>Bacteria</taxon>
        <taxon>Pseudomonadati</taxon>
        <taxon>Pseudomonadota</taxon>
        <taxon>Betaproteobacteria</taxon>
        <taxon>Neisseriales</taxon>
        <taxon>Neisseriaceae</taxon>
        <taxon>Kingella</taxon>
    </lineage>
</organism>
<dbReference type="EMBL" id="JAKOOW010000071">
    <property type="protein sequence ID" value="MCG6504996.1"/>
    <property type="molecule type" value="Genomic_DNA"/>
</dbReference>
<evidence type="ECO:0000313" key="3">
    <source>
        <dbReference type="Proteomes" id="UP001298424"/>
    </source>
</evidence>
<proteinExistence type="predicted"/>
<name>A0ABS9NQC2_9NEIS</name>
<gene>
    <name evidence="2" type="ORF">MB824_10880</name>
</gene>
<dbReference type="PROSITE" id="PS50943">
    <property type="entry name" value="HTH_CROC1"/>
    <property type="match status" value="1"/>
</dbReference>
<dbReference type="RefSeq" id="WP_238748557.1">
    <property type="nucleotide sequence ID" value="NZ_JAKOOW010000071.1"/>
</dbReference>
<comment type="caution">
    <text evidence="2">The sequence shown here is derived from an EMBL/GenBank/DDBJ whole genome shotgun (WGS) entry which is preliminary data.</text>
</comment>
<dbReference type="Proteomes" id="UP001298424">
    <property type="component" value="Unassembled WGS sequence"/>
</dbReference>
<evidence type="ECO:0000313" key="2">
    <source>
        <dbReference type="EMBL" id="MCG6504996.1"/>
    </source>
</evidence>
<accession>A0ABS9NQC2</accession>
<keyword evidence="3" id="KW-1185">Reference proteome</keyword>
<dbReference type="Gene3D" id="1.10.260.40">
    <property type="entry name" value="lambda repressor-like DNA-binding domains"/>
    <property type="match status" value="1"/>
</dbReference>
<reference evidence="2 3" key="1">
    <citation type="submission" date="2022-02" db="EMBL/GenBank/DDBJ databases">
        <title>Genome sequence data of Kingella unionensis sp. nov. strain CICC 24913 (CCUG 75125).</title>
        <authorList>
            <person name="Xiao M."/>
        </authorList>
    </citation>
    <scope>NUCLEOTIDE SEQUENCE [LARGE SCALE GENOMIC DNA]</scope>
    <source>
        <strain evidence="2 3">CICC 24913</strain>
    </source>
</reference>
<feature type="domain" description="HTH cro/C1-type" evidence="1">
    <location>
        <begin position="22"/>
        <end position="63"/>
    </location>
</feature>
<sequence length="108" mass="12787">MLTAAQWLNWYKRERNCYSDYQLARRWQVDTSVISQYRRGRLRLPLAVILEIAEATGAEPLEIITSLEFPRAPQAHRERIRRAYFDSLLKTAGDRMARQACVADYRWP</sequence>
<dbReference type="InterPro" id="IPR001387">
    <property type="entry name" value="Cro/C1-type_HTH"/>
</dbReference>
<protein>
    <recommendedName>
        <fullName evidence="1">HTH cro/C1-type domain-containing protein</fullName>
    </recommendedName>
</protein>
<dbReference type="InterPro" id="IPR010982">
    <property type="entry name" value="Lambda_DNA-bd_dom_sf"/>
</dbReference>
<dbReference type="SUPFAM" id="SSF47413">
    <property type="entry name" value="lambda repressor-like DNA-binding domains"/>
    <property type="match status" value="1"/>
</dbReference>